<evidence type="ECO:0000313" key="6">
    <source>
        <dbReference type="EMBL" id="KAA9153468.1"/>
    </source>
</evidence>
<dbReference type="GO" id="GO:0008726">
    <property type="term" value="F:alkanesulfonate monooxygenase activity"/>
    <property type="evidence" value="ECO:0007669"/>
    <property type="project" value="TreeGrafter"/>
</dbReference>
<evidence type="ECO:0000259" key="5">
    <source>
        <dbReference type="Pfam" id="PF00296"/>
    </source>
</evidence>
<dbReference type="Pfam" id="PF00296">
    <property type="entry name" value="Bac_luciferase"/>
    <property type="match status" value="1"/>
</dbReference>
<dbReference type="PANTHER" id="PTHR42847:SF4">
    <property type="entry name" value="ALKANESULFONATE MONOOXYGENASE-RELATED"/>
    <property type="match status" value="1"/>
</dbReference>
<proteinExistence type="predicted"/>
<name>A0A5N0UQW2_9PSEU</name>
<reference evidence="6" key="1">
    <citation type="submission" date="2019-09" db="EMBL/GenBank/DDBJ databases">
        <authorList>
            <person name="Teo W.F.A."/>
            <person name="Duangmal K."/>
        </authorList>
    </citation>
    <scope>NUCLEOTIDE SEQUENCE [LARGE SCALE GENOMIC DNA]</scope>
    <source>
        <strain evidence="6">K81G1</strain>
    </source>
</reference>
<keyword evidence="2" id="KW-0288">FMN</keyword>
<comment type="caution">
    <text evidence="6">The sequence shown here is derived from an EMBL/GenBank/DDBJ whole genome shotgun (WGS) entry which is preliminary data.</text>
</comment>
<dbReference type="RefSeq" id="WP_150980624.1">
    <property type="nucleotide sequence ID" value="NZ_VMNW02000076.1"/>
</dbReference>
<evidence type="ECO:0000256" key="2">
    <source>
        <dbReference type="ARBA" id="ARBA00022643"/>
    </source>
</evidence>
<evidence type="ECO:0000256" key="4">
    <source>
        <dbReference type="ARBA" id="ARBA00023033"/>
    </source>
</evidence>
<dbReference type="EMBL" id="VMNW02000076">
    <property type="protein sequence ID" value="KAA9153468.1"/>
    <property type="molecule type" value="Genomic_DNA"/>
</dbReference>
<protein>
    <submittedName>
        <fullName evidence="6">LLM class flavin-dependent oxidoreductase</fullName>
    </submittedName>
</protein>
<dbReference type="InterPro" id="IPR011251">
    <property type="entry name" value="Luciferase-like_dom"/>
</dbReference>
<dbReference type="PANTHER" id="PTHR42847">
    <property type="entry name" value="ALKANESULFONATE MONOOXYGENASE"/>
    <property type="match status" value="1"/>
</dbReference>
<keyword evidence="7" id="KW-1185">Reference proteome</keyword>
<evidence type="ECO:0000256" key="3">
    <source>
        <dbReference type="ARBA" id="ARBA00023002"/>
    </source>
</evidence>
<evidence type="ECO:0000313" key="7">
    <source>
        <dbReference type="Proteomes" id="UP000319769"/>
    </source>
</evidence>
<sequence length="312" mass="33754">MGAEFGIYLPPVALGFDAILAKALDCERLGYHSLWLYDHLYPPGLPEVPSFEAWTLATALLARTTTLRVGHLVTSNTFRHPALLAKMATSVDVLSGGRLEFGIGSGSHEEEHRRAGLGWGSSAERGERLGEALEIITGMFRGATMSFDGKHFTVRDLPNLPAPAQPGGPPVHIGGVGPKYTLPLVARYADVWNVPTYALGRIAGLSRALDAECEKAGRDPATIRRSVEAVLTIAPEERLDEAVRRARRHYGDPGYGMEEGGFTGTPRRIIDRIGELVEAGISSFVFFTHDRASAETLELFARDVAPHFSGPA</sequence>
<dbReference type="OrthoDB" id="3206024at2"/>
<gene>
    <name evidence="6" type="ORF">FPZ12_034570</name>
</gene>
<evidence type="ECO:0000256" key="1">
    <source>
        <dbReference type="ARBA" id="ARBA00022630"/>
    </source>
</evidence>
<organism evidence="6 7">
    <name type="scientific">Amycolatopsis acidicola</name>
    <dbReference type="NCBI Taxonomy" id="2596893"/>
    <lineage>
        <taxon>Bacteria</taxon>
        <taxon>Bacillati</taxon>
        <taxon>Actinomycetota</taxon>
        <taxon>Actinomycetes</taxon>
        <taxon>Pseudonocardiales</taxon>
        <taxon>Pseudonocardiaceae</taxon>
        <taxon>Amycolatopsis</taxon>
    </lineage>
</organism>
<accession>A0A5N0UQW2</accession>
<dbReference type="InterPro" id="IPR050172">
    <property type="entry name" value="SsuD_RutA_monooxygenase"/>
</dbReference>
<keyword evidence="3" id="KW-0560">Oxidoreductase</keyword>
<keyword evidence="1" id="KW-0285">Flavoprotein</keyword>
<dbReference type="AlphaFoldDB" id="A0A5N0UQW2"/>
<dbReference type="Gene3D" id="3.20.20.30">
    <property type="entry name" value="Luciferase-like domain"/>
    <property type="match status" value="1"/>
</dbReference>
<feature type="domain" description="Luciferase-like" evidence="5">
    <location>
        <begin position="15"/>
        <end position="258"/>
    </location>
</feature>
<dbReference type="GO" id="GO:0046306">
    <property type="term" value="P:alkanesulfonate catabolic process"/>
    <property type="evidence" value="ECO:0007669"/>
    <property type="project" value="TreeGrafter"/>
</dbReference>
<dbReference type="InterPro" id="IPR036661">
    <property type="entry name" value="Luciferase-like_sf"/>
</dbReference>
<dbReference type="SUPFAM" id="SSF51679">
    <property type="entry name" value="Bacterial luciferase-like"/>
    <property type="match status" value="1"/>
</dbReference>
<dbReference type="Proteomes" id="UP000319769">
    <property type="component" value="Unassembled WGS sequence"/>
</dbReference>
<keyword evidence="4" id="KW-0503">Monooxygenase</keyword>